<organism evidence="1 2">
    <name type="scientific">Xenorhabdus innexi</name>
    <dbReference type="NCBI Taxonomy" id="290109"/>
    <lineage>
        <taxon>Bacteria</taxon>
        <taxon>Pseudomonadati</taxon>
        <taxon>Pseudomonadota</taxon>
        <taxon>Gammaproteobacteria</taxon>
        <taxon>Enterobacterales</taxon>
        <taxon>Morganellaceae</taxon>
        <taxon>Xenorhabdus</taxon>
    </lineage>
</organism>
<gene>
    <name evidence="1" type="ORF">XIS1_1450002</name>
</gene>
<protein>
    <submittedName>
        <fullName evidence="1">Uncharacterized protein</fullName>
    </submittedName>
</protein>
<proteinExistence type="predicted"/>
<sequence length="46" mass="5273">MMGDYTKSETSLNKGLLFRVIWQSALCHERISGYINAISAMPLRNR</sequence>
<reference evidence="2" key="1">
    <citation type="submission" date="2016-12" db="EMBL/GenBank/DDBJ databases">
        <authorList>
            <person name="Gaudriault S."/>
        </authorList>
    </citation>
    <scope>NUCLEOTIDE SEQUENCE [LARGE SCALE GENOMIC DNA]</scope>
    <source>
        <strain evidence="2">HGB1681 (deposited as PTA-6826 in the American Type Culture Collection)</strain>
    </source>
</reference>
<evidence type="ECO:0000313" key="1">
    <source>
        <dbReference type="EMBL" id="SIP72430.1"/>
    </source>
</evidence>
<name>A0A1N6MUE6_9GAMM</name>
<dbReference type="AlphaFoldDB" id="A0A1N6MUE6"/>
<accession>A0A1N6MUE6</accession>
<dbReference type="Proteomes" id="UP000196435">
    <property type="component" value="Unassembled WGS sequence"/>
</dbReference>
<dbReference type="EMBL" id="FTLG01000052">
    <property type="protein sequence ID" value="SIP72430.1"/>
    <property type="molecule type" value="Genomic_DNA"/>
</dbReference>
<evidence type="ECO:0000313" key="2">
    <source>
        <dbReference type="Proteomes" id="UP000196435"/>
    </source>
</evidence>